<feature type="short sequence motif" description="TonB C-terminal box" evidence="12">
    <location>
        <begin position="952"/>
        <end position="969"/>
    </location>
</feature>
<dbReference type="InterPro" id="IPR039426">
    <property type="entry name" value="TonB-dep_rcpt-like"/>
</dbReference>
<dbReference type="InterPro" id="IPR010917">
    <property type="entry name" value="TonB_rcpt_CS"/>
</dbReference>
<evidence type="ECO:0000256" key="8">
    <source>
        <dbReference type="ARBA" id="ARBA00023136"/>
    </source>
</evidence>
<dbReference type="EMBL" id="VLKW01000001">
    <property type="protein sequence ID" value="TWI51431.1"/>
    <property type="molecule type" value="Genomic_DNA"/>
</dbReference>
<feature type="domain" description="TonB-dependent receptor plug" evidence="16">
    <location>
        <begin position="56"/>
        <end position="164"/>
    </location>
</feature>
<evidence type="ECO:0000259" key="16">
    <source>
        <dbReference type="Pfam" id="PF07715"/>
    </source>
</evidence>
<dbReference type="Gene3D" id="2.40.170.20">
    <property type="entry name" value="TonB-dependent receptor, beta-barrel domain"/>
    <property type="match status" value="1"/>
</dbReference>
<evidence type="ECO:0000256" key="10">
    <source>
        <dbReference type="ARBA" id="ARBA00023237"/>
    </source>
</evidence>
<name>A0A562Q3U7_9BURK</name>
<evidence type="ECO:0000256" key="3">
    <source>
        <dbReference type="ARBA" id="ARBA00022448"/>
    </source>
</evidence>
<evidence type="ECO:0000259" key="15">
    <source>
        <dbReference type="Pfam" id="PF00593"/>
    </source>
</evidence>
<feature type="chain" id="PRO_5021717437" evidence="14">
    <location>
        <begin position="29"/>
        <end position="969"/>
    </location>
</feature>
<dbReference type="PROSITE" id="PS01156">
    <property type="entry name" value="TONB_DEPENDENT_REC_2"/>
    <property type="match status" value="1"/>
</dbReference>
<reference evidence="17 18" key="1">
    <citation type="journal article" date="2015" name="Stand. Genomic Sci.">
        <title>Genomic Encyclopedia of Bacterial and Archaeal Type Strains, Phase III: the genomes of soil and plant-associated and newly described type strains.</title>
        <authorList>
            <person name="Whitman W.B."/>
            <person name="Woyke T."/>
            <person name="Klenk H.P."/>
            <person name="Zhou Y."/>
            <person name="Lilburn T.G."/>
            <person name="Beck B.J."/>
            <person name="De Vos P."/>
            <person name="Vandamme P."/>
            <person name="Eisen J.A."/>
            <person name="Garrity G."/>
            <person name="Hugenholtz P."/>
            <person name="Kyrpides N.C."/>
        </authorList>
    </citation>
    <scope>NUCLEOTIDE SEQUENCE [LARGE SCALE GENOMIC DNA]</scope>
    <source>
        <strain evidence="17 18">CGMCC 1.10685</strain>
    </source>
</reference>
<dbReference type="SUPFAM" id="SSF56935">
    <property type="entry name" value="Porins"/>
    <property type="match status" value="1"/>
</dbReference>
<evidence type="ECO:0000256" key="13">
    <source>
        <dbReference type="RuleBase" id="RU003357"/>
    </source>
</evidence>
<gene>
    <name evidence="17" type="ORF">IP92_00416</name>
</gene>
<evidence type="ECO:0000256" key="14">
    <source>
        <dbReference type="SAM" id="SignalP"/>
    </source>
</evidence>
<evidence type="ECO:0000256" key="6">
    <source>
        <dbReference type="ARBA" id="ARBA00022729"/>
    </source>
</evidence>
<keyword evidence="10 11" id="KW-0998">Cell outer membrane</keyword>
<dbReference type="InterPro" id="IPR012910">
    <property type="entry name" value="Plug_dom"/>
</dbReference>
<dbReference type="AlphaFoldDB" id="A0A562Q3U7"/>
<comment type="caution">
    <text evidence="17">The sequence shown here is derived from an EMBL/GenBank/DDBJ whole genome shotgun (WGS) entry which is preliminary data.</text>
</comment>
<keyword evidence="3 11" id="KW-0813">Transport</keyword>
<feature type="domain" description="TonB-dependent receptor-like beta-barrel" evidence="15">
    <location>
        <begin position="540"/>
        <end position="929"/>
    </location>
</feature>
<evidence type="ECO:0000256" key="2">
    <source>
        <dbReference type="ARBA" id="ARBA00009810"/>
    </source>
</evidence>
<evidence type="ECO:0000256" key="12">
    <source>
        <dbReference type="PROSITE-ProRule" id="PRU10144"/>
    </source>
</evidence>
<comment type="similarity">
    <text evidence="2 11 13">Belongs to the TonB-dependent receptor family.</text>
</comment>
<evidence type="ECO:0000256" key="5">
    <source>
        <dbReference type="ARBA" id="ARBA00022692"/>
    </source>
</evidence>
<proteinExistence type="inferred from homology"/>
<dbReference type="InterPro" id="IPR000531">
    <property type="entry name" value="Beta-barrel_TonB"/>
</dbReference>
<dbReference type="PROSITE" id="PS52016">
    <property type="entry name" value="TONB_DEPENDENT_REC_3"/>
    <property type="match status" value="1"/>
</dbReference>
<dbReference type="Gene3D" id="2.170.130.10">
    <property type="entry name" value="TonB-dependent receptor, plug domain"/>
    <property type="match status" value="1"/>
</dbReference>
<dbReference type="PANTHER" id="PTHR47234">
    <property type="match status" value="1"/>
</dbReference>
<keyword evidence="8 11" id="KW-0472">Membrane</keyword>
<dbReference type="Pfam" id="PF07715">
    <property type="entry name" value="Plug"/>
    <property type="match status" value="1"/>
</dbReference>
<keyword evidence="7 13" id="KW-0798">TonB box</keyword>
<accession>A0A562Q3U7</accession>
<dbReference type="Pfam" id="PF00593">
    <property type="entry name" value="TonB_dep_Rec_b-barrel"/>
    <property type="match status" value="1"/>
</dbReference>
<dbReference type="InterPro" id="IPR036942">
    <property type="entry name" value="Beta-barrel_TonB_sf"/>
</dbReference>
<evidence type="ECO:0000256" key="9">
    <source>
        <dbReference type="ARBA" id="ARBA00023170"/>
    </source>
</evidence>
<evidence type="ECO:0000256" key="4">
    <source>
        <dbReference type="ARBA" id="ARBA00022452"/>
    </source>
</evidence>
<evidence type="ECO:0000313" key="18">
    <source>
        <dbReference type="Proteomes" id="UP000315112"/>
    </source>
</evidence>
<feature type="signal peptide" evidence="14">
    <location>
        <begin position="1"/>
        <end position="28"/>
    </location>
</feature>
<dbReference type="InterPro" id="IPR037066">
    <property type="entry name" value="Plug_dom_sf"/>
</dbReference>
<keyword evidence="4 11" id="KW-1134">Transmembrane beta strand</keyword>
<keyword evidence="9 17" id="KW-0675">Receptor</keyword>
<keyword evidence="5 11" id="KW-0812">Transmembrane</keyword>
<sequence>MAMEKVLSRSIRMICASGVALGMQAAHAQEAQPADTQLQKVEVTGSRIPSANLTGASPITVINAAEIKMDGVRSVENLLNNMPQVFADQGATISNGSSGTATVNLRNFGPDRTLVLINGRRLPSGSPSNTAADLNQIPAALIKNIELLTGGASAVYGSDAVAGVVNFIMNDSFQGVQLELNHSFYNHQQNGGPAAAAVRDRNYALPGDKGADGKIKDASLLIGSNFADQKGNATVFFGYKKEDALLQSERDFSACSLGGFTNGSQLRCGGSGTSFPGRFITANGGFTVADANGNVRPYVAATDQYNFGPLNYFQRPSERYTFAAFTHYNINDNATVYAEANFHDDHTVAQIAPSGLFGFDASGANAIHNENPFLTPAWKTALGLNADNPTAEALIFRRNVEGGGRQDDIRHTSYRGVLGMRGEWNNWHYDAFVQLGKVIYAENYLNDFSIARTARALDVVTDANGKPVCRVALQGIDTACAPYNIWALGGVSQEALNYLQTPGFKKGSTHQTVQGINVGTDLGNYGIKVPGANDGVNVSLGWEHRTEKLELRTDAAFDTGDLAGQGGPTHGVEGQFSVREYFTEVAIPLLQKRPFAEDLLARLTYRRSDYSTGNKTNSYGLGLEWAPTSTVKVRGSYQRAVRAANIVEMYTPRGIGLYDNDEDPCAGATPTASLEQCARTGVTAAQYGHIEDSPAQQYNGLFGGNKDLKPETSDSYTFGIVLQPMRNLSLTVDYFNLKVEDVILDLPATTTLTQCLETGDPKFCSLITRDRTGSLWALPTAQIVATKMNLGSRKTSGIDISANYKYKTPGYGDVAFALTGTWLKEFKQEDVPGTGEYDCAGYFGPSCGTPLPKWRHKFRTTWSTPWNVDMALTWRFIDKVDLSSTSSDPNLAGASEEADRVFGRRNYFDLTANWQATKAISLRVGVNNLFDKDPPVGGITSSTFGNGNTFPQVYDALGRRVFMNLTARF</sequence>
<comment type="subcellular location">
    <subcellularLocation>
        <location evidence="1 11">Cell outer membrane</location>
        <topology evidence="1 11">Multi-pass membrane protein</topology>
    </subcellularLocation>
</comment>
<dbReference type="GO" id="GO:0009279">
    <property type="term" value="C:cell outer membrane"/>
    <property type="evidence" value="ECO:0007669"/>
    <property type="project" value="UniProtKB-SubCell"/>
</dbReference>
<evidence type="ECO:0000256" key="11">
    <source>
        <dbReference type="PROSITE-ProRule" id="PRU01360"/>
    </source>
</evidence>
<evidence type="ECO:0000256" key="7">
    <source>
        <dbReference type="ARBA" id="ARBA00023077"/>
    </source>
</evidence>
<keyword evidence="6 14" id="KW-0732">Signal</keyword>
<organism evidence="17 18">
    <name type="scientific">Pseudoduganella flava</name>
    <dbReference type="NCBI Taxonomy" id="871742"/>
    <lineage>
        <taxon>Bacteria</taxon>
        <taxon>Pseudomonadati</taxon>
        <taxon>Pseudomonadota</taxon>
        <taxon>Betaproteobacteria</taxon>
        <taxon>Burkholderiales</taxon>
        <taxon>Oxalobacteraceae</taxon>
        <taxon>Telluria group</taxon>
        <taxon>Pseudoduganella</taxon>
    </lineage>
</organism>
<evidence type="ECO:0000313" key="17">
    <source>
        <dbReference type="EMBL" id="TWI51431.1"/>
    </source>
</evidence>
<protein>
    <submittedName>
        <fullName evidence="17">TonB-dependent receptor-like protein</fullName>
    </submittedName>
</protein>
<dbReference type="Proteomes" id="UP000315112">
    <property type="component" value="Unassembled WGS sequence"/>
</dbReference>
<evidence type="ECO:0000256" key="1">
    <source>
        <dbReference type="ARBA" id="ARBA00004571"/>
    </source>
</evidence>
<dbReference type="PANTHER" id="PTHR47234:SF2">
    <property type="entry name" value="TONB-DEPENDENT RECEPTOR"/>
    <property type="match status" value="1"/>
</dbReference>